<proteinExistence type="predicted"/>
<organism evidence="8 9">
    <name type="scientific">Natronomicrosphaera hydrolytica</name>
    <dbReference type="NCBI Taxonomy" id="3242702"/>
    <lineage>
        <taxon>Bacteria</taxon>
        <taxon>Pseudomonadati</taxon>
        <taxon>Planctomycetota</taxon>
        <taxon>Phycisphaerae</taxon>
        <taxon>Phycisphaerales</taxon>
        <taxon>Phycisphaeraceae</taxon>
        <taxon>Natronomicrosphaera</taxon>
    </lineage>
</organism>
<dbReference type="SUPFAM" id="SSF50022">
    <property type="entry name" value="ISP domain"/>
    <property type="match status" value="1"/>
</dbReference>
<evidence type="ECO:0000313" key="8">
    <source>
        <dbReference type="EMBL" id="MFA9477390.1"/>
    </source>
</evidence>
<dbReference type="PANTHER" id="PTHR10134">
    <property type="entry name" value="CYTOCHROME B-C1 COMPLEX SUBUNIT RIESKE, MITOCHONDRIAL"/>
    <property type="match status" value="1"/>
</dbReference>
<dbReference type="InterPro" id="IPR036922">
    <property type="entry name" value="Rieske_2Fe-2S_sf"/>
</dbReference>
<evidence type="ECO:0000256" key="2">
    <source>
        <dbReference type="ARBA" id="ARBA00022723"/>
    </source>
</evidence>
<dbReference type="CDD" id="cd03467">
    <property type="entry name" value="Rieske"/>
    <property type="match status" value="1"/>
</dbReference>
<keyword evidence="4" id="KW-0411">Iron-sulfur</keyword>
<dbReference type="Pfam" id="PF00355">
    <property type="entry name" value="Rieske"/>
    <property type="match status" value="1"/>
</dbReference>
<keyword evidence="6" id="KW-1133">Transmembrane helix</keyword>
<dbReference type="Proteomes" id="UP001575105">
    <property type="component" value="Unassembled WGS sequence"/>
</dbReference>
<dbReference type="RefSeq" id="WP_425344315.1">
    <property type="nucleotide sequence ID" value="NZ_JBGUBD010000002.1"/>
</dbReference>
<feature type="transmembrane region" description="Helical" evidence="6">
    <location>
        <begin position="12"/>
        <end position="35"/>
    </location>
</feature>
<evidence type="ECO:0000256" key="1">
    <source>
        <dbReference type="ARBA" id="ARBA00022714"/>
    </source>
</evidence>
<evidence type="ECO:0000256" key="5">
    <source>
        <dbReference type="ARBA" id="ARBA00023157"/>
    </source>
</evidence>
<dbReference type="InterPro" id="IPR014349">
    <property type="entry name" value="Rieske_Fe-S_prot"/>
</dbReference>
<evidence type="ECO:0000256" key="6">
    <source>
        <dbReference type="SAM" id="Phobius"/>
    </source>
</evidence>
<dbReference type="InterPro" id="IPR017941">
    <property type="entry name" value="Rieske_2Fe-2S"/>
</dbReference>
<gene>
    <name evidence="8" type="ORF">ACERK3_03675</name>
</gene>
<evidence type="ECO:0000256" key="3">
    <source>
        <dbReference type="ARBA" id="ARBA00023004"/>
    </source>
</evidence>
<comment type="caution">
    <text evidence="8">The sequence shown here is derived from an EMBL/GenBank/DDBJ whole genome shotgun (WGS) entry which is preliminary data.</text>
</comment>
<keyword evidence="9" id="KW-1185">Reference proteome</keyword>
<dbReference type="Gene3D" id="2.102.10.10">
    <property type="entry name" value="Rieske [2Fe-2S] iron-sulphur domain"/>
    <property type="match status" value="1"/>
</dbReference>
<evidence type="ECO:0000256" key="4">
    <source>
        <dbReference type="ARBA" id="ARBA00023014"/>
    </source>
</evidence>
<reference evidence="8 9" key="1">
    <citation type="submission" date="2024-08" db="EMBL/GenBank/DDBJ databases">
        <title>Whole-genome sequencing of halo(alkali)philic microorganisms from hypersaline lakes.</title>
        <authorList>
            <person name="Sorokin D.Y."/>
            <person name="Merkel A.Y."/>
            <person name="Messina E."/>
            <person name="Yakimov M."/>
        </authorList>
    </citation>
    <scope>NUCLEOTIDE SEQUENCE [LARGE SCALE GENOMIC DNA]</scope>
    <source>
        <strain evidence="8 9">AB-hyl4</strain>
    </source>
</reference>
<keyword evidence="6" id="KW-0472">Membrane</keyword>
<keyword evidence="2" id="KW-0479">Metal-binding</keyword>
<keyword evidence="1" id="KW-0001">2Fe-2S</keyword>
<accession>A0ABV4U1B1</accession>
<feature type="domain" description="Rieske" evidence="7">
    <location>
        <begin position="59"/>
        <end position="149"/>
    </location>
</feature>
<dbReference type="PROSITE" id="PS51296">
    <property type="entry name" value="RIESKE"/>
    <property type="match status" value="1"/>
</dbReference>
<keyword evidence="5" id="KW-1015">Disulfide bond</keyword>
<sequence>MERRTLLRTLVYGMGLTVGGIVTLPAIISSAAPAIRYRPRPRWEPLGQLDRFPVGKVRQAVVNVSRDDWAEALRRKGVYVWRVDAQQTVVYSRNCTDLSCPITFDQGSEVFFCPCHGGIFAKDGQVMAGPPSRPLYRYDNRVRNGVLEINLASLPPMT</sequence>
<keyword evidence="3" id="KW-0408">Iron</keyword>
<dbReference type="EMBL" id="JBGUBD010000002">
    <property type="protein sequence ID" value="MFA9477390.1"/>
    <property type="molecule type" value="Genomic_DNA"/>
</dbReference>
<keyword evidence="6" id="KW-0812">Transmembrane</keyword>
<protein>
    <submittedName>
        <fullName evidence="8">Ubiquinol-cytochrome c reductase iron-sulfur subunit</fullName>
    </submittedName>
</protein>
<evidence type="ECO:0000259" key="7">
    <source>
        <dbReference type="PROSITE" id="PS51296"/>
    </source>
</evidence>
<name>A0ABV4U1B1_9BACT</name>
<evidence type="ECO:0000313" key="9">
    <source>
        <dbReference type="Proteomes" id="UP001575105"/>
    </source>
</evidence>